<reference evidence="2" key="2">
    <citation type="journal article" date="2015" name="Data Brief">
        <title>Shoot transcriptome of the giant reed, Arundo donax.</title>
        <authorList>
            <person name="Barrero R.A."/>
            <person name="Guerrero F.D."/>
            <person name="Moolhuijzen P."/>
            <person name="Goolsby J.A."/>
            <person name="Tidwell J."/>
            <person name="Bellgard S.E."/>
            <person name="Bellgard M.I."/>
        </authorList>
    </citation>
    <scope>NUCLEOTIDE SEQUENCE</scope>
    <source>
        <tissue evidence="2">Shoot tissue taken approximately 20 cm above the soil surface</tissue>
    </source>
</reference>
<dbReference type="EMBL" id="GBRH01162212">
    <property type="protein sequence ID" value="JAE35684.1"/>
    <property type="molecule type" value="Transcribed_RNA"/>
</dbReference>
<keyword evidence="1" id="KW-0732">Signal</keyword>
<protein>
    <submittedName>
        <fullName evidence="2">Uncharacterized protein</fullName>
    </submittedName>
</protein>
<accession>A0A0A9HIP5</accession>
<feature type="signal peptide" evidence="1">
    <location>
        <begin position="1"/>
        <end position="19"/>
    </location>
</feature>
<evidence type="ECO:0000256" key="1">
    <source>
        <dbReference type="SAM" id="SignalP"/>
    </source>
</evidence>
<proteinExistence type="predicted"/>
<reference evidence="2" key="1">
    <citation type="submission" date="2014-09" db="EMBL/GenBank/DDBJ databases">
        <authorList>
            <person name="Magalhaes I.L.F."/>
            <person name="Oliveira U."/>
            <person name="Santos F.R."/>
            <person name="Vidigal T.H.D.A."/>
            <person name="Brescovit A.D."/>
            <person name="Santos A.J."/>
        </authorList>
    </citation>
    <scope>NUCLEOTIDE SEQUENCE</scope>
    <source>
        <tissue evidence="2">Shoot tissue taken approximately 20 cm above the soil surface</tissue>
    </source>
</reference>
<dbReference type="AlphaFoldDB" id="A0A0A9HIP5"/>
<name>A0A0A9HIP5_ARUDO</name>
<evidence type="ECO:0000313" key="2">
    <source>
        <dbReference type="EMBL" id="JAE35684.1"/>
    </source>
</evidence>
<sequence length="38" mass="4525">MLHLCVYLFIYMVFLHLHLYPESCCDAEHPNQNLSWSG</sequence>
<organism evidence="2">
    <name type="scientific">Arundo donax</name>
    <name type="common">Giant reed</name>
    <name type="synonym">Donax arundinaceus</name>
    <dbReference type="NCBI Taxonomy" id="35708"/>
    <lineage>
        <taxon>Eukaryota</taxon>
        <taxon>Viridiplantae</taxon>
        <taxon>Streptophyta</taxon>
        <taxon>Embryophyta</taxon>
        <taxon>Tracheophyta</taxon>
        <taxon>Spermatophyta</taxon>
        <taxon>Magnoliopsida</taxon>
        <taxon>Liliopsida</taxon>
        <taxon>Poales</taxon>
        <taxon>Poaceae</taxon>
        <taxon>PACMAD clade</taxon>
        <taxon>Arundinoideae</taxon>
        <taxon>Arundineae</taxon>
        <taxon>Arundo</taxon>
    </lineage>
</organism>
<feature type="chain" id="PRO_5002048234" evidence="1">
    <location>
        <begin position="20"/>
        <end position="38"/>
    </location>
</feature>